<name>A0ABY2B6N1_9ACTN</name>
<accession>A0ABY2B6N1</accession>
<evidence type="ECO:0000313" key="1">
    <source>
        <dbReference type="EMBL" id="TCO08092.1"/>
    </source>
</evidence>
<evidence type="ECO:0000313" key="2">
    <source>
        <dbReference type="Proteomes" id="UP000295818"/>
    </source>
</evidence>
<organism evidence="1 2">
    <name type="scientific">Kribbella orskensis</name>
    <dbReference type="NCBI Taxonomy" id="2512216"/>
    <lineage>
        <taxon>Bacteria</taxon>
        <taxon>Bacillati</taxon>
        <taxon>Actinomycetota</taxon>
        <taxon>Actinomycetes</taxon>
        <taxon>Propionibacteriales</taxon>
        <taxon>Kribbellaceae</taxon>
        <taxon>Kribbella</taxon>
    </lineage>
</organism>
<dbReference type="Proteomes" id="UP000295818">
    <property type="component" value="Unassembled WGS sequence"/>
</dbReference>
<dbReference type="EMBL" id="SLWM01000049">
    <property type="protein sequence ID" value="TCO08092.1"/>
    <property type="molecule type" value="Genomic_DNA"/>
</dbReference>
<comment type="caution">
    <text evidence="1">The sequence shown here is derived from an EMBL/GenBank/DDBJ whole genome shotgun (WGS) entry which is preliminary data.</text>
</comment>
<sequence length="172" mass="18286">MEAEQARITLLPEESTLAPGGTVVQPDGVLMTPSCHVLLEAKGMGRSAFQSEQLSREFECVVRDAGTARPLLLLITPSAPPVPVKGHGRLPIGAAIGLYLEPVLARTKDLDRSLDDPIACIPDVVAWITWSEVKAAVASAHIDTAALPASVAGTVQRLRDDLVNAINWHGRT</sequence>
<keyword evidence="2" id="KW-1185">Reference proteome</keyword>
<gene>
    <name evidence="1" type="ORF">EV644_1491</name>
</gene>
<proteinExistence type="predicted"/>
<protein>
    <submittedName>
        <fullName evidence="1">Uncharacterized protein</fullName>
    </submittedName>
</protein>
<reference evidence="1 2" key="1">
    <citation type="journal article" date="2015" name="Stand. Genomic Sci.">
        <title>Genomic Encyclopedia of Bacterial and Archaeal Type Strains, Phase III: the genomes of soil and plant-associated and newly described type strains.</title>
        <authorList>
            <person name="Whitman W.B."/>
            <person name="Woyke T."/>
            <person name="Klenk H.P."/>
            <person name="Zhou Y."/>
            <person name="Lilburn T.G."/>
            <person name="Beck B.J."/>
            <person name="De Vos P."/>
            <person name="Vandamme P."/>
            <person name="Eisen J.A."/>
            <person name="Garrity G."/>
            <person name="Hugenholtz P."/>
            <person name="Kyrpides N.C."/>
        </authorList>
    </citation>
    <scope>NUCLEOTIDE SEQUENCE [LARGE SCALE GENOMIC DNA]</scope>
    <source>
        <strain evidence="1 2">VKM Ac-2538</strain>
    </source>
</reference>